<accession>A0ABT2ZH60</accession>
<comment type="caution">
    <text evidence="1">The sequence shown here is derived from an EMBL/GenBank/DDBJ whole genome shotgun (WGS) entry which is preliminary data.</text>
</comment>
<keyword evidence="2" id="KW-1185">Reference proteome</keyword>
<dbReference type="RefSeq" id="WP_263736047.1">
    <property type="nucleotide sequence ID" value="NZ_JAOWKY010000006.1"/>
</dbReference>
<sequence length="135" mass="15377">MTFEKFSQQFSADPILSQEIGGLPPLDWLEENRNLASYKAAPFLDPAPSALFNKPAAKLRNHLSAYLTCDLSLYVFDPDHSMIAYPLKLIIKLNDELRQFRLTKIQVTNHYVKMLGSANCFVPEFAKTLTAYDFD</sequence>
<evidence type="ECO:0000313" key="2">
    <source>
        <dbReference type="Proteomes" id="UP001652542"/>
    </source>
</evidence>
<dbReference type="EMBL" id="JAOWKY010000006">
    <property type="protein sequence ID" value="MCV2870367.1"/>
    <property type="molecule type" value="Genomic_DNA"/>
</dbReference>
<proteinExistence type="predicted"/>
<evidence type="ECO:0000313" key="1">
    <source>
        <dbReference type="EMBL" id="MCV2870367.1"/>
    </source>
</evidence>
<protein>
    <submittedName>
        <fullName evidence="1">Uncharacterized protein</fullName>
    </submittedName>
</protein>
<dbReference type="Proteomes" id="UP001652542">
    <property type="component" value="Unassembled WGS sequence"/>
</dbReference>
<reference evidence="1 2" key="1">
    <citation type="submission" date="2022-10" db="EMBL/GenBank/DDBJ databases">
        <title>Defluviimonas sp. nov., isolated from ocean surface water.</title>
        <authorList>
            <person name="He W."/>
            <person name="Wang L."/>
            <person name="Zhang D.-F."/>
        </authorList>
    </citation>
    <scope>NUCLEOTIDE SEQUENCE [LARGE SCALE GENOMIC DNA]</scope>
    <source>
        <strain evidence="1 2">WL0002</strain>
    </source>
</reference>
<gene>
    <name evidence="1" type="ORF">OEW28_17265</name>
</gene>
<organism evidence="1 2">
    <name type="scientific">Albidovulum marisflavi</name>
    <dbReference type="NCBI Taxonomy" id="2984159"/>
    <lineage>
        <taxon>Bacteria</taxon>
        <taxon>Pseudomonadati</taxon>
        <taxon>Pseudomonadota</taxon>
        <taxon>Alphaproteobacteria</taxon>
        <taxon>Rhodobacterales</taxon>
        <taxon>Paracoccaceae</taxon>
        <taxon>Albidovulum</taxon>
    </lineage>
</organism>
<name>A0ABT2ZH60_9RHOB</name>